<comment type="caution">
    <text evidence="2">The sequence shown here is derived from an EMBL/GenBank/DDBJ whole genome shotgun (WGS) entry which is preliminary data.</text>
</comment>
<dbReference type="Gene3D" id="2.60.260.40">
    <property type="entry name" value="q5lls5 like domains"/>
    <property type="match status" value="1"/>
</dbReference>
<dbReference type="AlphaFoldDB" id="A0A0R3N911"/>
<sequence>MDRAPKPRAADGKLSEVHSEVGVPTVRIGCREFKCIGDKPPQDHPHVYLKMGDAGEIVCPYCSTLFRFDPSLGAHEADPADCAYGDRD</sequence>
<reference evidence="2 3" key="1">
    <citation type="submission" date="2014-03" db="EMBL/GenBank/DDBJ databases">
        <title>Bradyrhizobium valentinum sp. nov., isolated from effective nodules of Lupinus mariae-josephae, a lupine endemic of basic-lime soils in Eastern Spain.</title>
        <authorList>
            <person name="Duran D."/>
            <person name="Rey L."/>
            <person name="Navarro A."/>
            <person name="Busquets A."/>
            <person name="Imperial J."/>
            <person name="Ruiz-Argueso T."/>
        </authorList>
    </citation>
    <scope>NUCLEOTIDE SEQUENCE [LARGE SCALE GENOMIC DNA]</scope>
    <source>
        <strain evidence="2 3">Ro19</strain>
    </source>
</reference>
<evidence type="ECO:0000313" key="3">
    <source>
        <dbReference type="Proteomes" id="UP000052023"/>
    </source>
</evidence>
<dbReference type="Proteomes" id="UP000052023">
    <property type="component" value="Unassembled WGS sequence"/>
</dbReference>
<keyword evidence="3" id="KW-1185">Reference proteome</keyword>
<dbReference type="EMBL" id="LLYA01000058">
    <property type="protein sequence ID" value="KRR28852.1"/>
    <property type="molecule type" value="Genomic_DNA"/>
</dbReference>
<name>A0A0R3N911_9BRAD</name>
<proteinExistence type="predicted"/>
<protein>
    <recommendedName>
        <fullName evidence="1">Zinc finger CHCC-type domain-containing protein</fullName>
    </recommendedName>
</protein>
<dbReference type="InterPro" id="IPR019401">
    <property type="entry name" value="Znf_CHCC"/>
</dbReference>
<gene>
    <name evidence="2" type="ORF">CQ13_39150</name>
</gene>
<accession>A0A0R3N911</accession>
<evidence type="ECO:0000259" key="1">
    <source>
        <dbReference type="Pfam" id="PF10276"/>
    </source>
</evidence>
<dbReference type="Pfam" id="PF10276">
    <property type="entry name" value="zf-CHCC"/>
    <property type="match status" value="1"/>
</dbReference>
<feature type="domain" description="Zinc finger CHCC-type" evidence="1">
    <location>
        <begin position="31"/>
        <end position="66"/>
    </location>
</feature>
<evidence type="ECO:0000313" key="2">
    <source>
        <dbReference type="EMBL" id="KRR28852.1"/>
    </source>
</evidence>
<organism evidence="2 3">
    <name type="scientific">Bradyrhizobium retamae</name>
    <dbReference type="NCBI Taxonomy" id="1300035"/>
    <lineage>
        <taxon>Bacteria</taxon>
        <taxon>Pseudomonadati</taxon>
        <taxon>Pseudomonadota</taxon>
        <taxon>Alphaproteobacteria</taxon>
        <taxon>Hyphomicrobiales</taxon>
        <taxon>Nitrobacteraceae</taxon>
        <taxon>Bradyrhizobium</taxon>
    </lineage>
</organism>